<keyword evidence="1" id="KW-0175">Coiled coil</keyword>
<dbReference type="Proteomes" id="UP000694864">
    <property type="component" value="Chromosome 9"/>
</dbReference>
<name>A0ABM0TSY9_CAMSA</name>
<dbReference type="GeneID" id="104715075"/>
<proteinExistence type="predicted"/>
<gene>
    <name evidence="3" type="primary">LOC104715075</name>
</gene>
<feature type="coiled-coil region" evidence="1">
    <location>
        <begin position="31"/>
        <end position="87"/>
    </location>
</feature>
<evidence type="ECO:0000313" key="2">
    <source>
        <dbReference type="Proteomes" id="UP000694864"/>
    </source>
</evidence>
<evidence type="ECO:0000313" key="3">
    <source>
        <dbReference type="RefSeq" id="XP_010430829.1"/>
    </source>
</evidence>
<reference evidence="2" key="1">
    <citation type="journal article" date="2014" name="Nat. Commun.">
        <title>The emerging biofuel crop Camelina sativa retains a highly undifferentiated hexaploid genome structure.</title>
        <authorList>
            <person name="Kagale S."/>
            <person name="Koh C."/>
            <person name="Nixon J."/>
            <person name="Bollina V."/>
            <person name="Clarke W.E."/>
            <person name="Tuteja R."/>
            <person name="Spillane C."/>
            <person name="Robinson S.J."/>
            <person name="Links M.G."/>
            <person name="Clarke C."/>
            <person name="Higgins E.E."/>
            <person name="Huebert T."/>
            <person name="Sharpe A.G."/>
            <person name="Parkin I.A."/>
        </authorList>
    </citation>
    <scope>NUCLEOTIDE SEQUENCE [LARGE SCALE GENOMIC DNA]</scope>
    <source>
        <strain evidence="2">cv. DH55</strain>
    </source>
</reference>
<organism evidence="2 3">
    <name type="scientific">Camelina sativa</name>
    <name type="common">False flax</name>
    <name type="synonym">Myagrum sativum</name>
    <dbReference type="NCBI Taxonomy" id="90675"/>
    <lineage>
        <taxon>Eukaryota</taxon>
        <taxon>Viridiplantae</taxon>
        <taxon>Streptophyta</taxon>
        <taxon>Embryophyta</taxon>
        <taxon>Tracheophyta</taxon>
        <taxon>Spermatophyta</taxon>
        <taxon>Magnoliopsida</taxon>
        <taxon>eudicotyledons</taxon>
        <taxon>Gunneridae</taxon>
        <taxon>Pentapetalae</taxon>
        <taxon>rosids</taxon>
        <taxon>malvids</taxon>
        <taxon>Brassicales</taxon>
        <taxon>Brassicaceae</taxon>
        <taxon>Camelineae</taxon>
        <taxon>Camelina</taxon>
    </lineage>
</organism>
<keyword evidence="2" id="KW-1185">Reference proteome</keyword>
<protein>
    <submittedName>
        <fullName evidence="3">Uncharacterized protein LOC104715075</fullName>
    </submittedName>
</protein>
<accession>A0ABM0TSY9</accession>
<sequence>MGILNCMGKTSLFIFGLGFYTHAALFSKSDHQTLKNQLESLKETVKVQMESFKEPSNAQMAKYREIEQKFEAKYREMEKKLDHLVKLSTTQISELKVTKEKCCSDLWKARTQSEEII</sequence>
<evidence type="ECO:0000256" key="1">
    <source>
        <dbReference type="SAM" id="Coils"/>
    </source>
</evidence>
<dbReference type="RefSeq" id="XP_010430829.1">
    <property type="nucleotide sequence ID" value="XM_010432527.1"/>
</dbReference>
<reference evidence="3" key="2">
    <citation type="submission" date="2025-08" db="UniProtKB">
        <authorList>
            <consortium name="RefSeq"/>
        </authorList>
    </citation>
    <scope>IDENTIFICATION</scope>
    <source>
        <tissue evidence="3">Leaf</tissue>
    </source>
</reference>